<keyword evidence="1" id="KW-0472">Membrane</keyword>
<keyword evidence="3" id="KW-1185">Reference proteome</keyword>
<proteinExistence type="predicted"/>
<organism evidence="2 3">
    <name type="scientific">Tenebrionibacter intestinalis</name>
    <dbReference type="NCBI Taxonomy" id="2799638"/>
    <lineage>
        <taxon>Bacteria</taxon>
        <taxon>Pseudomonadati</taxon>
        <taxon>Pseudomonadota</taxon>
        <taxon>Gammaproteobacteria</taxon>
        <taxon>Enterobacterales</taxon>
        <taxon>Enterobacteriaceae</taxon>
        <taxon>Tenebrionibacter/Tenebrionicola group</taxon>
        <taxon>Tenebrionibacter</taxon>
    </lineage>
</organism>
<dbReference type="Proteomes" id="UP000659047">
    <property type="component" value="Unassembled WGS sequence"/>
</dbReference>
<gene>
    <name evidence="2" type="ORF">JJB97_08855</name>
</gene>
<feature type="transmembrane region" description="Helical" evidence="1">
    <location>
        <begin position="35"/>
        <end position="52"/>
    </location>
</feature>
<dbReference type="EMBL" id="JAEPBH010000019">
    <property type="protein sequence ID" value="MBK4715439.1"/>
    <property type="molecule type" value="Genomic_DNA"/>
</dbReference>
<comment type="caution">
    <text evidence="2">The sequence shown here is derived from an EMBL/GenBank/DDBJ whole genome shotgun (WGS) entry which is preliminary data.</text>
</comment>
<name>A0A8K0V5L7_9ENTR</name>
<evidence type="ECO:0000256" key="1">
    <source>
        <dbReference type="SAM" id="Phobius"/>
    </source>
</evidence>
<feature type="transmembrane region" description="Helical" evidence="1">
    <location>
        <begin position="67"/>
        <end position="89"/>
    </location>
</feature>
<feature type="transmembrane region" description="Helical" evidence="1">
    <location>
        <begin position="6"/>
        <end position="23"/>
    </location>
</feature>
<sequence>MDFFNFSFPPLFFSVMAYCFFLRKARNKVLKKKKHVLVILMTSIIICFAYPFGNTALNINYQYFDNFVLFCFLTSLLAVLANLAVYFFYYKSSP</sequence>
<evidence type="ECO:0000313" key="2">
    <source>
        <dbReference type="EMBL" id="MBK4715439.1"/>
    </source>
</evidence>
<accession>A0A8K0V5L7</accession>
<dbReference type="RefSeq" id="WP_238713668.1">
    <property type="nucleotide sequence ID" value="NZ_JAEPBH010000019.1"/>
</dbReference>
<evidence type="ECO:0000313" key="3">
    <source>
        <dbReference type="Proteomes" id="UP000659047"/>
    </source>
</evidence>
<reference evidence="2" key="1">
    <citation type="submission" date="2021-01" db="EMBL/GenBank/DDBJ databases">
        <title>Intestinitalea alba gen. nov., sp. nov., a novel genus of the family Enterobacteriaceae, isolated from the gut of the plastic-eating mealworm Tenebrio molitor L.</title>
        <authorList>
            <person name="Yang Y."/>
        </authorList>
    </citation>
    <scope>NUCLEOTIDE SEQUENCE</scope>
    <source>
        <strain evidence="2">BIT-L3</strain>
    </source>
</reference>
<keyword evidence="1" id="KW-0812">Transmembrane</keyword>
<dbReference type="AlphaFoldDB" id="A0A8K0V5L7"/>
<protein>
    <submittedName>
        <fullName evidence="2">Uncharacterized protein</fullName>
    </submittedName>
</protein>
<keyword evidence="1" id="KW-1133">Transmembrane helix</keyword>